<sequence length="259" mass="30202">MKVYYNDRGFQLGNLLFVLMQAHKDRLAGIEESYVLRTGYFKFAQSFFPKTAELFGKAQGCELEPFGYYQISGQDYYAEVLDSFCREYLLERAEELSNQFDNKNITIAIRRTDFLDGDRVEKYGYDAVKYVVDCLEIIKEKEADISDLTIRITSDDTTWCKEELAPKLKVLFSFSNEIVVEDQDIQDNFLQLYATDKYFITPNSTYGYWVGYVLRVSGKNVQTFAPNFNTTLIEDGRQIADTRDWILVDVDRSMYEEKA</sequence>
<protein>
    <submittedName>
        <fullName evidence="3">Alpha-1,2-fucosyltransferase</fullName>
    </submittedName>
</protein>
<gene>
    <name evidence="3" type="ORF">PNO30_08590</name>
</gene>
<evidence type="ECO:0000313" key="4">
    <source>
        <dbReference type="Proteomes" id="UP001212217"/>
    </source>
</evidence>
<dbReference type="Proteomes" id="UP001212217">
    <property type="component" value="Unassembled WGS sequence"/>
</dbReference>
<dbReference type="GO" id="GO:0008107">
    <property type="term" value="F:galactoside 2-alpha-L-fucosyltransferase activity"/>
    <property type="evidence" value="ECO:0007669"/>
    <property type="project" value="InterPro"/>
</dbReference>
<accession>A0AAW6B5C1</accession>
<dbReference type="Pfam" id="PF01531">
    <property type="entry name" value="Glyco_transf_11"/>
    <property type="match status" value="1"/>
</dbReference>
<proteinExistence type="predicted"/>
<dbReference type="RefSeq" id="WP_271988092.1">
    <property type="nucleotide sequence ID" value="NZ_JAQMFS010000108.1"/>
</dbReference>
<dbReference type="GO" id="GO:0005975">
    <property type="term" value="P:carbohydrate metabolic process"/>
    <property type="evidence" value="ECO:0007669"/>
    <property type="project" value="InterPro"/>
</dbReference>
<evidence type="ECO:0000313" key="3">
    <source>
        <dbReference type="EMBL" id="MDB6186818.1"/>
    </source>
</evidence>
<reference evidence="3" key="1">
    <citation type="submission" date="2023-08" db="EMBL/GenBank/DDBJ databases">
        <title>Dental plaque isolates bound by oral lectin ZG16B.</title>
        <authorList>
            <person name="Ghosh S."/>
        </authorList>
    </citation>
    <scope>NUCLEOTIDE SEQUENCE</scope>
    <source>
        <strain evidence="3">DP3_5B</strain>
    </source>
</reference>
<organism evidence="3 4">
    <name type="scientific">Gemella haemolysans</name>
    <dbReference type="NCBI Taxonomy" id="1379"/>
    <lineage>
        <taxon>Bacteria</taxon>
        <taxon>Bacillati</taxon>
        <taxon>Bacillota</taxon>
        <taxon>Bacilli</taxon>
        <taxon>Bacillales</taxon>
        <taxon>Gemellaceae</taxon>
        <taxon>Gemella</taxon>
    </lineage>
</organism>
<name>A0AAW6B5C1_9BACL</name>
<dbReference type="AlphaFoldDB" id="A0AAW6B5C1"/>
<evidence type="ECO:0000256" key="1">
    <source>
        <dbReference type="ARBA" id="ARBA00022676"/>
    </source>
</evidence>
<evidence type="ECO:0000256" key="2">
    <source>
        <dbReference type="ARBA" id="ARBA00022679"/>
    </source>
</evidence>
<keyword evidence="1" id="KW-0328">Glycosyltransferase</keyword>
<dbReference type="InterPro" id="IPR002516">
    <property type="entry name" value="Glyco_trans_11"/>
</dbReference>
<keyword evidence="2" id="KW-0808">Transferase</keyword>
<dbReference type="GO" id="GO:0016020">
    <property type="term" value="C:membrane"/>
    <property type="evidence" value="ECO:0007669"/>
    <property type="project" value="InterPro"/>
</dbReference>
<dbReference type="EMBL" id="JAQMFS010000108">
    <property type="protein sequence ID" value="MDB6186818.1"/>
    <property type="molecule type" value="Genomic_DNA"/>
</dbReference>
<comment type="caution">
    <text evidence="3">The sequence shown here is derived from an EMBL/GenBank/DDBJ whole genome shotgun (WGS) entry which is preliminary data.</text>
</comment>